<protein>
    <submittedName>
        <fullName evidence="4">Serine phosphatase RsbU (Regulator of sigma subunit)</fullName>
    </submittedName>
</protein>
<dbReference type="SMART" id="SM00448">
    <property type="entry name" value="REC"/>
    <property type="match status" value="1"/>
</dbReference>
<name>A0A840IBK2_9ACTN</name>
<dbReference type="InterPro" id="IPR011006">
    <property type="entry name" value="CheY-like_superfamily"/>
</dbReference>
<dbReference type="Pfam" id="PF07228">
    <property type="entry name" value="SpoIIE"/>
    <property type="match status" value="1"/>
</dbReference>
<dbReference type="EMBL" id="JACHNU010000001">
    <property type="protein sequence ID" value="MBB4661613.1"/>
    <property type="molecule type" value="Genomic_DNA"/>
</dbReference>
<evidence type="ECO:0000256" key="1">
    <source>
        <dbReference type="ARBA" id="ARBA00022801"/>
    </source>
</evidence>
<keyword evidence="5" id="KW-1185">Reference proteome</keyword>
<sequence>MSMGFPVQLLLVEDDVGDALLVRELLADAAPQMEVVHVGTLREAEELLPGGVDCVLLDLGLPDAIGMEPVERLRATAPDAALVVLTGHDDEHRGIEALSSGAQDYLAKAGVEGAMLARAIRYAIERRRLERSRRELLEARLQARENARLERSLLPTALVRDERVALTTGYRPGRRRALIGGDFYDAVELADGTLHVLIGDVSGHGPDEAALGACLRIAWRSLTLAGHRPGEVLAGMQEMLRHERHEPDMFATLCVLVADPDRSRAQVFLAGHPPPVLADDAGVRLVDAELVSPPLGFADPDGWAGNPVEFAGDWTLLLYTDGLIEGRIGRGSERLGPERLVEMLVRQRLGEVARNGGDAGPLLDELVAEVETLHGGELTDDLAMVLVATRRSR</sequence>
<dbReference type="Gene3D" id="3.60.40.10">
    <property type="entry name" value="PPM-type phosphatase domain"/>
    <property type="match status" value="1"/>
</dbReference>
<dbReference type="InterPro" id="IPR052016">
    <property type="entry name" value="Bact_Sigma-Reg"/>
</dbReference>
<dbReference type="CDD" id="cd00156">
    <property type="entry name" value="REC"/>
    <property type="match status" value="1"/>
</dbReference>
<dbReference type="InterPro" id="IPR001932">
    <property type="entry name" value="PPM-type_phosphatase-like_dom"/>
</dbReference>
<dbReference type="SUPFAM" id="SSF52172">
    <property type="entry name" value="CheY-like"/>
    <property type="match status" value="1"/>
</dbReference>
<keyword evidence="1" id="KW-0378">Hydrolase</keyword>
<evidence type="ECO:0000259" key="3">
    <source>
        <dbReference type="PROSITE" id="PS50110"/>
    </source>
</evidence>
<evidence type="ECO:0000313" key="4">
    <source>
        <dbReference type="EMBL" id="MBB4661613.1"/>
    </source>
</evidence>
<reference evidence="4 5" key="1">
    <citation type="submission" date="2020-08" db="EMBL/GenBank/DDBJ databases">
        <title>Genomic Encyclopedia of Archaeal and Bacterial Type Strains, Phase II (KMG-II): from individual species to whole genera.</title>
        <authorList>
            <person name="Goeker M."/>
        </authorList>
    </citation>
    <scope>NUCLEOTIDE SEQUENCE [LARGE SCALE GENOMIC DNA]</scope>
    <source>
        <strain evidence="4 5">DSM 23288</strain>
    </source>
</reference>
<proteinExistence type="predicted"/>
<dbReference type="Gene3D" id="3.40.50.2300">
    <property type="match status" value="1"/>
</dbReference>
<dbReference type="PANTHER" id="PTHR43156">
    <property type="entry name" value="STAGE II SPORULATION PROTEIN E-RELATED"/>
    <property type="match status" value="1"/>
</dbReference>
<dbReference type="AlphaFoldDB" id="A0A840IBK2"/>
<gene>
    <name evidence="4" type="ORF">BDZ31_001186</name>
</gene>
<accession>A0A840IBK2</accession>
<dbReference type="SMART" id="SM00331">
    <property type="entry name" value="PP2C_SIG"/>
    <property type="match status" value="1"/>
</dbReference>
<dbReference type="GO" id="GO:0016791">
    <property type="term" value="F:phosphatase activity"/>
    <property type="evidence" value="ECO:0007669"/>
    <property type="project" value="TreeGrafter"/>
</dbReference>
<evidence type="ECO:0000313" key="5">
    <source>
        <dbReference type="Proteomes" id="UP000585272"/>
    </source>
</evidence>
<keyword evidence="2" id="KW-0597">Phosphoprotein</keyword>
<dbReference type="PANTHER" id="PTHR43156:SF2">
    <property type="entry name" value="STAGE II SPORULATION PROTEIN E"/>
    <property type="match status" value="1"/>
</dbReference>
<dbReference type="InterPro" id="IPR001789">
    <property type="entry name" value="Sig_transdc_resp-reg_receiver"/>
</dbReference>
<dbReference type="Proteomes" id="UP000585272">
    <property type="component" value="Unassembled WGS sequence"/>
</dbReference>
<dbReference type="Pfam" id="PF00072">
    <property type="entry name" value="Response_reg"/>
    <property type="match status" value="1"/>
</dbReference>
<dbReference type="PROSITE" id="PS50110">
    <property type="entry name" value="RESPONSE_REGULATORY"/>
    <property type="match status" value="1"/>
</dbReference>
<dbReference type="RefSeq" id="WP_183339919.1">
    <property type="nucleotide sequence ID" value="NZ_JACHNU010000001.1"/>
</dbReference>
<dbReference type="InterPro" id="IPR036457">
    <property type="entry name" value="PPM-type-like_dom_sf"/>
</dbReference>
<feature type="modified residue" description="4-aspartylphosphate" evidence="2">
    <location>
        <position position="58"/>
    </location>
</feature>
<evidence type="ECO:0000256" key="2">
    <source>
        <dbReference type="PROSITE-ProRule" id="PRU00169"/>
    </source>
</evidence>
<dbReference type="GO" id="GO:0000160">
    <property type="term" value="P:phosphorelay signal transduction system"/>
    <property type="evidence" value="ECO:0007669"/>
    <property type="project" value="InterPro"/>
</dbReference>
<comment type="caution">
    <text evidence="4">The sequence shown here is derived from an EMBL/GenBank/DDBJ whole genome shotgun (WGS) entry which is preliminary data.</text>
</comment>
<feature type="domain" description="Response regulatory" evidence="3">
    <location>
        <begin position="8"/>
        <end position="123"/>
    </location>
</feature>
<organism evidence="4 5">
    <name type="scientific">Conexibacter arvalis</name>
    <dbReference type="NCBI Taxonomy" id="912552"/>
    <lineage>
        <taxon>Bacteria</taxon>
        <taxon>Bacillati</taxon>
        <taxon>Actinomycetota</taxon>
        <taxon>Thermoleophilia</taxon>
        <taxon>Solirubrobacterales</taxon>
        <taxon>Conexibacteraceae</taxon>
        <taxon>Conexibacter</taxon>
    </lineage>
</organism>